<dbReference type="EMBL" id="JNBR01002886">
    <property type="protein sequence ID" value="OQR80674.1"/>
    <property type="molecule type" value="Genomic_DNA"/>
</dbReference>
<evidence type="ECO:0000313" key="2">
    <source>
        <dbReference type="EMBL" id="OQR80674.1"/>
    </source>
</evidence>
<dbReference type="InterPro" id="IPR026960">
    <property type="entry name" value="RVT-Znf"/>
</dbReference>
<evidence type="ECO:0000259" key="1">
    <source>
        <dbReference type="Pfam" id="PF13966"/>
    </source>
</evidence>
<dbReference type="Pfam" id="PF13966">
    <property type="entry name" value="zf-RVT"/>
    <property type="match status" value="1"/>
</dbReference>
<name>A0A1V9Y4N8_ACHHY</name>
<dbReference type="Proteomes" id="UP000243579">
    <property type="component" value="Unassembled WGS sequence"/>
</dbReference>
<reference evidence="2 3" key="1">
    <citation type="journal article" date="2014" name="Genome Biol. Evol.">
        <title>The secreted proteins of Achlya hypogyna and Thraustotheca clavata identify the ancestral oomycete secretome and reveal gene acquisitions by horizontal gene transfer.</title>
        <authorList>
            <person name="Misner I."/>
            <person name="Blouin N."/>
            <person name="Leonard G."/>
            <person name="Richards T.A."/>
            <person name="Lane C.E."/>
        </authorList>
    </citation>
    <scope>NUCLEOTIDE SEQUENCE [LARGE SCALE GENOMIC DNA]</scope>
    <source>
        <strain evidence="2 3">ATCC 48635</strain>
    </source>
</reference>
<keyword evidence="3" id="KW-1185">Reference proteome</keyword>
<gene>
    <name evidence="2" type="ORF">ACHHYP_17329</name>
</gene>
<proteinExistence type="predicted"/>
<evidence type="ECO:0000313" key="3">
    <source>
        <dbReference type="Proteomes" id="UP000243579"/>
    </source>
</evidence>
<comment type="caution">
    <text evidence="2">The sequence shown here is derived from an EMBL/GenBank/DDBJ whole genome shotgun (WGS) entry which is preliminary data.</text>
</comment>
<accession>A0A1V9Y4N8</accession>
<organism evidence="2 3">
    <name type="scientific">Achlya hypogyna</name>
    <name type="common">Oomycete</name>
    <name type="synonym">Protoachlya hypogyna</name>
    <dbReference type="NCBI Taxonomy" id="1202772"/>
    <lineage>
        <taxon>Eukaryota</taxon>
        <taxon>Sar</taxon>
        <taxon>Stramenopiles</taxon>
        <taxon>Oomycota</taxon>
        <taxon>Saprolegniomycetes</taxon>
        <taxon>Saprolegniales</taxon>
        <taxon>Achlyaceae</taxon>
        <taxon>Achlya</taxon>
    </lineage>
</organism>
<sequence>MASRRPHSTRAVHLPTRHLGLPDDYYSSPDIVALAAALRLPPYALPKFFDFVYRVVIGAIPLRAQLYHLEDKTCALCRSMARETFLHIFIDCQFVQNVWAIYKAAIGEVGLECPHSLQDFVFTTPRLRHPWQRAGLDSIRPILRTCI</sequence>
<feature type="domain" description="Reverse transcriptase zinc-binding" evidence="1">
    <location>
        <begin position="45"/>
        <end position="99"/>
    </location>
</feature>
<protein>
    <recommendedName>
        <fullName evidence="1">Reverse transcriptase zinc-binding domain-containing protein</fullName>
    </recommendedName>
</protein>
<dbReference type="AlphaFoldDB" id="A0A1V9Y4N8"/>